<dbReference type="InterPro" id="IPR050388">
    <property type="entry name" value="ABC_Ni/Peptide_Import"/>
</dbReference>
<dbReference type="Pfam" id="PF00005">
    <property type="entry name" value="ABC_tran"/>
    <property type="match status" value="2"/>
</dbReference>
<dbReference type="GO" id="GO:0005524">
    <property type="term" value="F:ATP binding"/>
    <property type="evidence" value="ECO:0007669"/>
    <property type="project" value="UniProtKB-KW"/>
</dbReference>
<evidence type="ECO:0000313" key="10">
    <source>
        <dbReference type="Proteomes" id="UP001519332"/>
    </source>
</evidence>
<dbReference type="RefSeq" id="WP_209636197.1">
    <property type="nucleotide sequence ID" value="NZ_JAGINW010000001.1"/>
</dbReference>
<comment type="similarity">
    <text evidence="2">Belongs to the ABC transporter superfamily.</text>
</comment>
<keyword evidence="5" id="KW-0547">Nucleotide-binding</keyword>
<dbReference type="Pfam" id="PF08352">
    <property type="entry name" value="oligo_HPY"/>
    <property type="match status" value="2"/>
</dbReference>
<comment type="caution">
    <text evidence="9">The sequence shown here is derived from an EMBL/GenBank/DDBJ whole genome shotgun (WGS) entry which is preliminary data.</text>
</comment>
<keyword evidence="3" id="KW-0813">Transport</keyword>
<evidence type="ECO:0000256" key="4">
    <source>
        <dbReference type="ARBA" id="ARBA00022475"/>
    </source>
</evidence>
<dbReference type="EMBL" id="JAGINW010000001">
    <property type="protein sequence ID" value="MBP2321361.1"/>
    <property type="molecule type" value="Genomic_DNA"/>
</dbReference>
<dbReference type="CDD" id="cd03257">
    <property type="entry name" value="ABC_NikE_OppD_transporters"/>
    <property type="match status" value="2"/>
</dbReference>
<evidence type="ECO:0000256" key="7">
    <source>
        <dbReference type="ARBA" id="ARBA00023136"/>
    </source>
</evidence>
<dbReference type="NCBIfam" id="NF008453">
    <property type="entry name" value="PRK11308.1"/>
    <property type="match status" value="2"/>
</dbReference>
<keyword evidence="4" id="KW-1003">Cell membrane</keyword>
<feature type="domain" description="ABC transporter" evidence="8">
    <location>
        <begin position="269"/>
        <end position="505"/>
    </location>
</feature>
<evidence type="ECO:0000313" key="9">
    <source>
        <dbReference type="EMBL" id="MBP2321361.1"/>
    </source>
</evidence>
<dbReference type="PROSITE" id="PS00211">
    <property type="entry name" value="ABC_TRANSPORTER_1"/>
    <property type="match status" value="2"/>
</dbReference>
<feature type="domain" description="ABC transporter" evidence="8">
    <location>
        <begin position="5"/>
        <end position="248"/>
    </location>
</feature>
<evidence type="ECO:0000256" key="5">
    <source>
        <dbReference type="ARBA" id="ARBA00022741"/>
    </source>
</evidence>
<dbReference type="InterPro" id="IPR027417">
    <property type="entry name" value="P-loop_NTPase"/>
</dbReference>
<keyword evidence="10" id="KW-1185">Reference proteome</keyword>
<comment type="subcellular location">
    <subcellularLocation>
        <location evidence="1">Cell membrane</location>
        <topology evidence="1">Peripheral membrane protein</topology>
    </subcellularLocation>
</comment>
<dbReference type="NCBIfam" id="NF007739">
    <property type="entry name" value="PRK10419.1"/>
    <property type="match status" value="2"/>
</dbReference>
<proteinExistence type="inferred from homology"/>
<sequence length="524" mass="57252">MGDVLSFEDLSITFGEVEAARQVSFTVRKGEVVAVVGESGSGKSVTAMSALGLLPRKAEVTGTIRLEDREIRTLPGKQLRALRGNEIAMVFQEPMTALSPVHTIGWQVAEAIKLHQDLPDVHKKVVELLSTVGLDRPEERARQYPHELSGGMRQRVMIAMAISCDPKVIIADEPTTALDVTVQAEILDLLRELKNRLGTAIVLITHSMGVVADLADRVVVMYRGDIVEQGSVDDVLLRPEHEYTRRLLKAVPRLGTGTRQAEASQEPVLRVDGLTVLFAGHKAVDDVSFEIGQGEVLGLVGESGSGKTTVGRCAVGLQKPVKGTIALFGQDIANLSAKKMRPLRARIGMVFQDPASSLDPRMTVAECVAEPLILHRAPKRNERVAELLDAVELGEQLKDRYPHELSGGQRQRVSIARALALDPDLLIADEPTSALDVSVQASILELFLDLQRRLKFSCLFISHDLAVVDMLANRVAVMYRGKIVEQGSRADVFGAPQQDYTRRLLAAAPVPDPVEQRERRVSRG</sequence>
<dbReference type="SMART" id="SM00382">
    <property type="entry name" value="AAA"/>
    <property type="match status" value="2"/>
</dbReference>
<evidence type="ECO:0000256" key="3">
    <source>
        <dbReference type="ARBA" id="ARBA00022448"/>
    </source>
</evidence>
<dbReference type="Proteomes" id="UP001519332">
    <property type="component" value="Unassembled WGS sequence"/>
</dbReference>
<evidence type="ECO:0000256" key="2">
    <source>
        <dbReference type="ARBA" id="ARBA00005417"/>
    </source>
</evidence>
<evidence type="ECO:0000256" key="6">
    <source>
        <dbReference type="ARBA" id="ARBA00022840"/>
    </source>
</evidence>
<keyword evidence="7" id="KW-0472">Membrane</keyword>
<dbReference type="SUPFAM" id="SSF52540">
    <property type="entry name" value="P-loop containing nucleoside triphosphate hydrolases"/>
    <property type="match status" value="2"/>
</dbReference>
<dbReference type="InterPro" id="IPR013563">
    <property type="entry name" value="Oligopep_ABC_C"/>
</dbReference>
<dbReference type="InterPro" id="IPR017871">
    <property type="entry name" value="ABC_transporter-like_CS"/>
</dbReference>
<keyword evidence="6 9" id="KW-0067">ATP-binding</keyword>
<organism evidence="9 10">
    <name type="scientific">Kibdelosporangium banguiense</name>
    <dbReference type="NCBI Taxonomy" id="1365924"/>
    <lineage>
        <taxon>Bacteria</taxon>
        <taxon>Bacillati</taxon>
        <taxon>Actinomycetota</taxon>
        <taxon>Actinomycetes</taxon>
        <taxon>Pseudonocardiales</taxon>
        <taxon>Pseudonocardiaceae</taxon>
        <taxon>Kibdelosporangium</taxon>
    </lineage>
</organism>
<dbReference type="PROSITE" id="PS50893">
    <property type="entry name" value="ABC_TRANSPORTER_2"/>
    <property type="match status" value="2"/>
</dbReference>
<accession>A0ABS4TAB1</accession>
<reference evidence="9 10" key="1">
    <citation type="submission" date="2021-03" db="EMBL/GenBank/DDBJ databases">
        <title>Sequencing the genomes of 1000 actinobacteria strains.</title>
        <authorList>
            <person name="Klenk H.-P."/>
        </authorList>
    </citation>
    <scope>NUCLEOTIDE SEQUENCE [LARGE SCALE GENOMIC DNA]</scope>
    <source>
        <strain evidence="9 10">DSM 46670</strain>
    </source>
</reference>
<dbReference type="Gene3D" id="3.40.50.300">
    <property type="entry name" value="P-loop containing nucleotide triphosphate hydrolases"/>
    <property type="match status" value="2"/>
</dbReference>
<gene>
    <name evidence="9" type="ORF">JOF56_001746</name>
</gene>
<evidence type="ECO:0000259" key="8">
    <source>
        <dbReference type="PROSITE" id="PS50893"/>
    </source>
</evidence>
<dbReference type="PANTHER" id="PTHR43297">
    <property type="entry name" value="OLIGOPEPTIDE TRANSPORT ATP-BINDING PROTEIN APPD"/>
    <property type="match status" value="1"/>
</dbReference>
<protein>
    <submittedName>
        <fullName evidence="9">Peptide/nickel transport system ATP-binding protein</fullName>
    </submittedName>
</protein>
<name>A0ABS4TAB1_9PSEU</name>
<dbReference type="InterPro" id="IPR003593">
    <property type="entry name" value="AAA+_ATPase"/>
</dbReference>
<evidence type="ECO:0000256" key="1">
    <source>
        <dbReference type="ARBA" id="ARBA00004202"/>
    </source>
</evidence>
<dbReference type="InterPro" id="IPR003439">
    <property type="entry name" value="ABC_transporter-like_ATP-bd"/>
</dbReference>
<dbReference type="PANTHER" id="PTHR43297:SF2">
    <property type="entry name" value="DIPEPTIDE TRANSPORT ATP-BINDING PROTEIN DPPD"/>
    <property type="match status" value="1"/>
</dbReference>